<evidence type="ECO:0000313" key="2">
    <source>
        <dbReference type="EMBL" id="MBE9024563.1"/>
    </source>
</evidence>
<dbReference type="InterPro" id="IPR014820">
    <property type="entry name" value="PriCT_1"/>
</dbReference>
<feature type="domain" description="Primase C-terminal 1" evidence="1">
    <location>
        <begin position="337"/>
        <end position="409"/>
    </location>
</feature>
<organism evidence="2 3">
    <name type="scientific">Desmonostoc muscorum LEGE 12446</name>
    <dbReference type="NCBI Taxonomy" id="1828758"/>
    <lineage>
        <taxon>Bacteria</taxon>
        <taxon>Bacillati</taxon>
        <taxon>Cyanobacteriota</taxon>
        <taxon>Cyanophyceae</taxon>
        <taxon>Nostocales</taxon>
        <taxon>Nostocaceae</taxon>
        <taxon>Desmonostoc</taxon>
    </lineage>
</organism>
<name>A0A8J6ZWA9_DESMC</name>
<sequence length="451" mass="51788">MSFNPRQTTIKFLRQIGFTTGTKIWLRISWDLPTKMIPKNWNHYCRNDQFVYSHYILCGKITQQGFQLYCCTYGGRDKQGNTCWRLTPKRYADGWALAFKMSYLGATVSFYPNQPDKGISNHHVSQCQCLFYEIDDLALSEQRQAVVRLKDEINLEPAAVVYTGGKSLHVYFKCSHSLNPAEWLYLNRQLTIIQNADPAICNLARSMRLPGMLRRRVVDGILSATIPITLEHWSNCQYNVEELETAFDSTALFPYELSEQRWRKWVQLLTRAKNGEVIDPQAALLQHSITAPRSTLHCRRGTVTQATTRDNRSSLKQLRASGVSVPLSICLTLSDRTLLTYGESEGNRNNSGYKLARNLLGTSNLLTRHKIAYHPEPRQLFDRYGDRCTPPLEPTEADTIWHSANKTIAFASRDFGSIVMSIRKWKSHRKSKKQCVKKPKRLVNARLTKSM</sequence>
<dbReference type="SMART" id="SM00942">
    <property type="entry name" value="PriCT_1"/>
    <property type="match status" value="1"/>
</dbReference>
<comment type="caution">
    <text evidence="2">The sequence shown here is derived from an EMBL/GenBank/DDBJ whole genome shotgun (WGS) entry which is preliminary data.</text>
</comment>
<keyword evidence="3" id="KW-1185">Reference proteome</keyword>
<evidence type="ECO:0000259" key="1">
    <source>
        <dbReference type="SMART" id="SM00942"/>
    </source>
</evidence>
<reference evidence="2" key="1">
    <citation type="submission" date="2020-10" db="EMBL/GenBank/DDBJ databases">
        <authorList>
            <person name="Castelo-Branco R."/>
            <person name="Eusebio N."/>
            <person name="Adriana R."/>
            <person name="Vieira A."/>
            <person name="Brugerolle De Fraissinette N."/>
            <person name="Rezende De Castro R."/>
            <person name="Schneider M.P."/>
            <person name="Vasconcelos V."/>
            <person name="Leao P.N."/>
        </authorList>
    </citation>
    <scope>NUCLEOTIDE SEQUENCE</scope>
    <source>
        <strain evidence="2">LEGE 12446</strain>
    </source>
</reference>
<evidence type="ECO:0000313" key="3">
    <source>
        <dbReference type="Proteomes" id="UP000622533"/>
    </source>
</evidence>
<dbReference type="AlphaFoldDB" id="A0A8J6ZWA9"/>
<accession>A0A8J6ZWA9</accession>
<dbReference type="Gene3D" id="3.30.70.1790">
    <property type="entry name" value="RepB DNA-primase, N-terminal domain"/>
    <property type="match status" value="1"/>
</dbReference>
<dbReference type="Proteomes" id="UP000622533">
    <property type="component" value="Unassembled WGS sequence"/>
</dbReference>
<dbReference type="EMBL" id="JADEXS010000284">
    <property type="protein sequence ID" value="MBE9024563.1"/>
    <property type="molecule type" value="Genomic_DNA"/>
</dbReference>
<gene>
    <name evidence="2" type="ORF">IQ276_19660</name>
</gene>
<protein>
    <recommendedName>
        <fullName evidence="1">Primase C-terminal 1 domain-containing protein</fullName>
    </recommendedName>
</protein>
<proteinExistence type="predicted"/>